<dbReference type="Gene3D" id="2.40.160.20">
    <property type="match status" value="1"/>
</dbReference>
<proteinExistence type="predicted"/>
<dbReference type="SUPFAM" id="SSF56925">
    <property type="entry name" value="OMPA-like"/>
    <property type="match status" value="1"/>
</dbReference>
<reference evidence="2 3" key="1">
    <citation type="journal article" date="2017" name="ISME J.">
        <title>Potential for microbial H2 and metal transformations associated with novel bacteria and archaea in deep terrestrial subsurface sediments.</title>
        <authorList>
            <person name="Hernsdorf A.W."/>
            <person name="Amano Y."/>
            <person name="Miyakawa K."/>
            <person name="Ise K."/>
            <person name="Suzuki Y."/>
            <person name="Anantharaman K."/>
            <person name="Probst A."/>
            <person name="Burstein D."/>
            <person name="Thomas B.C."/>
            <person name="Banfield J.F."/>
        </authorList>
    </citation>
    <scope>NUCLEOTIDE SEQUENCE [LARGE SCALE GENOMIC DNA]</scope>
    <source>
        <strain evidence="2">HGW-Wallbacteria-1</strain>
    </source>
</reference>
<dbReference type="AlphaFoldDB" id="A0A2N1PR62"/>
<dbReference type="Proteomes" id="UP000233256">
    <property type="component" value="Unassembled WGS sequence"/>
</dbReference>
<keyword evidence="1" id="KW-1133">Transmembrane helix</keyword>
<feature type="transmembrane region" description="Helical" evidence="1">
    <location>
        <begin position="21"/>
        <end position="41"/>
    </location>
</feature>
<dbReference type="InterPro" id="IPR011250">
    <property type="entry name" value="OMP/PagP_B-barrel"/>
</dbReference>
<keyword evidence="1" id="KW-0812">Transmembrane</keyword>
<sequence>MHTITAFFMFDDNSGHKFRSFPTVILIAVITLFMFPATVGYCQSRYENSRETIYSPVISDSPYANSVPDWSRREIQNLYNFLRVNGFPIDLTHSEISALSRQDIRYLLTEISAWMEQNHLRTPATKRRSLKRLSQEFSVQMDSQKSEIQVYPESGNSDPCSDMIKTDEKWNTYKPGNIAFGIYSWFPTGPAIRHRTALAPNGGTLGGNLQYFTWENWSIRLGAHKWDKTISANDYPTSVVFDILNGNTTGSKVYYGRTMASSSLNEKSLDILYHIPSQKYKRFGAYAGLGISRIKSDIRDTIQDFNGSAISSMNVSSSVNGPRVSFGLEYHMSRNMVAWLDGVYRFANETKWLTPDSIILNNPALFGNVPMAKWYQSLMADNVNSIDNLMDMDGAAYQIGVSYHFDTR</sequence>
<evidence type="ECO:0000313" key="2">
    <source>
        <dbReference type="EMBL" id="PKK90835.1"/>
    </source>
</evidence>
<protein>
    <submittedName>
        <fullName evidence="2">Uncharacterized protein</fullName>
    </submittedName>
</protein>
<accession>A0A2N1PR62</accession>
<keyword evidence="1" id="KW-0472">Membrane</keyword>
<dbReference type="EMBL" id="PGXC01000004">
    <property type="protein sequence ID" value="PKK90835.1"/>
    <property type="molecule type" value="Genomic_DNA"/>
</dbReference>
<evidence type="ECO:0000313" key="3">
    <source>
        <dbReference type="Proteomes" id="UP000233256"/>
    </source>
</evidence>
<comment type="caution">
    <text evidence="2">The sequence shown here is derived from an EMBL/GenBank/DDBJ whole genome shotgun (WGS) entry which is preliminary data.</text>
</comment>
<gene>
    <name evidence="2" type="ORF">CVV64_08115</name>
</gene>
<evidence type="ECO:0000256" key="1">
    <source>
        <dbReference type="SAM" id="Phobius"/>
    </source>
</evidence>
<name>A0A2N1PR62_9BACT</name>
<organism evidence="2 3">
    <name type="scientific">Candidatus Wallbacteria bacterium HGW-Wallbacteria-1</name>
    <dbReference type="NCBI Taxonomy" id="2013854"/>
    <lineage>
        <taxon>Bacteria</taxon>
        <taxon>Candidatus Walliibacteriota</taxon>
    </lineage>
</organism>